<sequence length="70" mass="8112">MGMALFFESISSSPHFININTFSEQRLIRRINKIDTRNAFHMPQAVIDELSQVLEKRKPSLDKKTPMHVA</sequence>
<evidence type="ECO:0000313" key="1">
    <source>
        <dbReference type="EMBL" id="GFT01783.1"/>
    </source>
</evidence>
<reference evidence="1" key="1">
    <citation type="submission" date="2020-08" db="EMBL/GenBank/DDBJ databases">
        <title>Multicomponent nature underlies the extraordinary mechanical properties of spider dragline silk.</title>
        <authorList>
            <person name="Kono N."/>
            <person name="Nakamura H."/>
            <person name="Mori M."/>
            <person name="Yoshida Y."/>
            <person name="Ohtoshi R."/>
            <person name="Malay A.D."/>
            <person name="Moran D.A.P."/>
            <person name="Tomita M."/>
            <person name="Numata K."/>
            <person name="Arakawa K."/>
        </authorList>
    </citation>
    <scope>NUCLEOTIDE SEQUENCE</scope>
</reference>
<dbReference type="Proteomes" id="UP000887013">
    <property type="component" value="Unassembled WGS sequence"/>
</dbReference>
<gene>
    <name evidence="1" type="ORF">NPIL_321411</name>
</gene>
<organism evidence="1 2">
    <name type="scientific">Nephila pilipes</name>
    <name type="common">Giant wood spider</name>
    <name type="synonym">Nephila maculata</name>
    <dbReference type="NCBI Taxonomy" id="299642"/>
    <lineage>
        <taxon>Eukaryota</taxon>
        <taxon>Metazoa</taxon>
        <taxon>Ecdysozoa</taxon>
        <taxon>Arthropoda</taxon>
        <taxon>Chelicerata</taxon>
        <taxon>Arachnida</taxon>
        <taxon>Araneae</taxon>
        <taxon>Araneomorphae</taxon>
        <taxon>Entelegynae</taxon>
        <taxon>Araneoidea</taxon>
        <taxon>Nephilidae</taxon>
        <taxon>Nephila</taxon>
    </lineage>
</organism>
<name>A0A8X6N9K4_NEPPI</name>
<protein>
    <submittedName>
        <fullName evidence="1">Uncharacterized protein</fullName>
    </submittedName>
</protein>
<keyword evidence="2" id="KW-1185">Reference proteome</keyword>
<evidence type="ECO:0000313" key="2">
    <source>
        <dbReference type="Proteomes" id="UP000887013"/>
    </source>
</evidence>
<accession>A0A8X6N9K4</accession>
<dbReference type="AlphaFoldDB" id="A0A8X6N9K4"/>
<comment type="caution">
    <text evidence="1">The sequence shown here is derived from an EMBL/GenBank/DDBJ whole genome shotgun (WGS) entry which is preliminary data.</text>
</comment>
<dbReference type="EMBL" id="BMAW01007010">
    <property type="protein sequence ID" value="GFT01783.1"/>
    <property type="molecule type" value="Genomic_DNA"/>
</dbReference>
<proteinExistence type="predicted"/>
<dbReference type="OrthoDB" id="10484642at2759"/>